<evidence type="ECO:0000313" key="4">
    <source>
        <dbReference type="EMBL" id="EAT15301.1"/>
    </source>
</evidence>
<feature type="transmembrane region" description="Helical" evidence="2">
    <location>
        <begin position="1252"/>
        <end position="1276"/>
    </location>
</feature>
<evidence type="ECO:0000256" key="2">
    <source>
        <dbReference type="SAM" id="Phobius"/>
    </source>
</evidence>
<evidence type="ECO:0000313" key="5">
    <source>
        <dbReference type="Proteomes" id="UP000005695"/>
    </source>
</evidence>
<reference evidence="4" key="2">
    <citation type="submission" date="2006-05" db="EMBL/GenBank/DDBJ databases">
        <title>Sequencing of the draft genome and assembly of Desulfuromonas acetoxidans DSM 684.</title>
        <authorList>
            <consortium name="US DOE Joint Genome Institute (JGI-PGF)"/>
            <person name="Copeland A."/>
            <person name="Lucas S."/>
            <person name="Lapidus A."/>
            <person name="Barry K."/>
            <person name="Detter J.C."/>
            <person name="Glavina del Rio T."/>
            <person name="Hammon N."/>
            <person name="Israni S."/>
            <person name="Dalin E."/>
            <person name="Tice H."/>
            <person name="Bruce D."/>
            <person name="Pitluck S."/>
            <person name="Richardson P."/>
        </authorList>
    </citation>
    <scope>NUCLEOTIDE SEQUENCE [LARGE SCALE GENOMIC DNA]</scope>
    <source>
        <strain evidence="4">DSM 684</strain>
    </source>
</reference>
<feature type="transmembrane region" description="Helical" evidence="2">
    <location>
        <begin position="531"/>
        <end position="551"/>
    </location>
</feature>
<keyword evidence="2" id="KW-1133">Transmembrane helix</keyword>
<feature type="transmembrane region" description="Helical" evidence="2">
    <location>
        <begin position="493"/>
        <end position="524"/>
    </location>
</feature>
<dbReference type="EMBL" id="AAEW02000012">
    <property type="protein sequence ID" value="EAT15301.1"/>
    <property type="molecule type" value="Genomic_DNA"/>
</dbReference>
<feature type="transmembrane region" description="Helical" evidence="2">
    <location>
        <begin position="1171"/>
        <end position="1199"/>
    </location>
</feature>
<feature type="transmembrane region" description="Helical" evidence="2">
    <location>
        <begin position="1211"/>
        <end position="1240"/>
    </location>
</feature>
<keyword evidence="2" id="KW-0812">Transmembrane</keyword>
<proteinExistence type="predicted"/>
<organism evidence="4 5">
    <name type="scientific">Desulfuromonas acetoxidans (strain DSM 684 / 11070)</name>
    <dbReference type="NCBI Taxonomy" id="281689"/>
    <lineage>
        <taxon>Bacteria</taxon>
        <taxon>Pseudomonadati</taxon>
        <taxon>Thermodesulfobacteriota</taxon>
        <taxon>Desulfuromonadia</taxon>
        <taxon>Desulfuromonadales</taxon>
        <taxon>Desulfuromonadaceae</taxon>
        <taxon>Desulfuromonas</taxon>
    </lineage>
</organism>
<feature type="transmembrane region" description="Helical" evidence="2">
    <location>
        <begin position="675"/>
        <end position="696"/>
    </location>
</feature>
<keyword evidence="5" id="KW-1185">Reference proteome</keyword>
<dbReference type="RefSeq" id="WP_006001269.1">
    <property type="nucleotide sequence ID" value="NZ_AAEW02000012.1"/>
</dbReference>
<reference evidence="4" key="1">
    <citation type="submission" date="2006-05" db="EMBL/GenBank/DDBJ databases">
        <title>Annotation of the draft genome assembly of Desulfuromonas acetoxidans DSM 684.</title>
        <authorList>
            <consortium name="US DOE Joint Genome Institute (JGI-ORNL)"/>
            <person name="Larimer F."/>
            <person name="Land M."/>
            <person name="Hauser L."/>
        </authorList>
    </citation>
    <scope>NUCLEOTIDE SEQUENCE [LARGE SCALE GENOMIC DNA]</scope>
    <source>
        <strain evidence="4">DSM 684</strain>
    </source>
</reference>
<feature type="transmembrane region" description="Helical" evidence="2">
    <location>
        <begin position="716"/>
        <end position="737"/>
    </location>
</feature>
<feature type="signal peptide" evidence="3">
    <location>
        <begin position="1"/>
        <end position="23"/>
    </location>
</feature>
<gene>
    <name evidence="4" type="ORF">Dace_1270</name>
</gene>
<evidence type="ECO:0000256" key="1">
    <source>
        <dbReference type="SAM" id="MobiDB-lite"/>
    </source>
</evidence>
<keyword evidence="3" id="KW-0732">Signal</keyword>
<feature type="transmembrane region" description="Helical" evidence="2">
    <location>
        <begin position="1320"/>
        <end position="1341"/>
    </location>
</feature>
<feature type="transmembrane region" description="Helical" evidence="2">
    <location>
        <begin position="557"/>
        <end position="575"/>
    </location>
</feature>
<accession>Q1JYA5</accession>
<dbReference type="OrthoDB" id="220327at2"/>
<feature type="region of interest" description="Disordered" evidence="1">
    <location>
        <begin position="1359"/>
        <end position="1405"/>
    </location>
</feature>
<feature type="compositionally biased region" description="Low complexity" evidence="1">
    <location>
        <begin position="1373"/>
        <end position="1394"/>
    </location>
</feature>
<evidence type="ECO:0000256" key="3">
    <source>
        <dbReference type="SAM" id="SignalP"/>
    </source>
</evidence>
<dbReference type="Proteomes" id="UP000005695">
    <property type="component" value="Unassembled WGS sequence"/>
</dbReference>
<feature type="chain" id="PRO_5004192314" evidence="3">
    <location>
        <begin position="24"/>
        <end position="1425"/>
    </location>
</feature>
<name>Q1JYA5_DESA6</name>
<protein>
    <submittedName>
        <fullName evidence="4">Uncharacterized protein</fullName>
    </submittedName>
</protein>
<keyword evidence="2" id="KW-0472">Membrane</keyword>
<comment type="caution">
    <text evidence="4">The sequence shown here is derived from an EMBL/GenBank/DDBJ whole genome shotgun (WGS) entry which is preliminary data.</text>
</comment>
<sequence length="1425" mass="158318">MSALQLFVTLFLMILSISSPAVAISDPYVPEDLQPWQQWVLHDDPQQACTLLWNSRDEHRCQWPGSLTLTANDRGASFDQYWELEQPGWVQLPGDNRFWPQQVTVNGTTATVLRHTDTVSPTANVAAENQQRPALWLDAGHYEISGRFTWSNLPETLKVPQGTALLKLTRNGQFIHQPQMDSNGLLWLNKGDQSAEAVQDHVSFRVFRHVADTIPLVLTTRIQLHVSGQAREMRTGVMLPQGFIPLSLNSPLPARLENDGTLRIQLKPGNWTLQLGARHQGPIDTLSPPAPNGPWADQEIWAVEAHPELRVISIEGATAIDPAQTGMPGQWRNLPSYLMTPDTQLTLVPRKRGDSDPANERLRLERTLWLDFDGGGYTVKDFISGELKNRSRLDATPVLQLGRVSSHSEDQFITHVDGAAGPGVELRQSQVALEAESRMQPTELGSLPAVGWQFNPENLVTRLNLPPGWRLIEATGVDSASSTWLQRWTLLDIFIVLILTLSFGRLWGFTAGAVALVGLVLVYHEPQAPRLIWLHVLIPIALLRVLPTGRVKQLTQWYRNLALLGLLVIVLMFSVQQIRSALYPQLTPHRSAPRHYQAEPMMSVATDEVMMEKRAVAPLMATRQSLGKSLSNYRPDLKIQTGPGLPKWQWQQVELRWNGPVMSDQSLHLFLLPPLATRLLLVAGVVMIALMFLHLFSQGPLPRWKSESNGTDHGKSGTTTALAAFVAASLLTLLLGVSTTTTQAAQGGQGTFPSPELLDELYARLTEPVACAPYCTALDQLDIQADSQRLKLEMTYHSQVASAVPLPFPLQQLSVQTVQLDGKSRIPLYRDQRQQLWARVPAGKHVITLHAPLPDSLQRVQLPVPMAAGMVHLTTPGWRIGGISNGQASHGPIELTRLSDSEEKKLQPGELPAFVRVERELVLGLDWQVQTTVTRLSQKGAAAVLEIPLLSGERVTGRDITVKDNIAIINLPADIEQVRWQSSLEKSSQLELVAADSGPFNEIWRVNADRMWHVVSKGIPVIHRYQYGRWLPQWSPWANERLTLSITRPEGVKGQTVTIDNSHLEIAPGKRSTSAHLTIDIRSSHGTDHVITLPKGAELDEVTINGQSQPIKQNKQNPRLVTLPLVPGAQSITLNWHQPEGVSWLTKTPPVNLGTPHVESHSVLKLPTSRWTLFVGGPVLGPAVLFWGVLLVILVGAWILDRKAPTPLRWWHWLLLCAGLSQASLPALLPVIGWLVLLGLRRDHSDKLNTPLRFNLAQLGLVCLSVIALLTILSAIQQGLLGLPEMQIAGNNSTAWNLRWYQDRSLGPVAEAWTVSVPMYVYRVLMLLWALWLASALLRWLNWGWESFNRDGLWQKFPPRQRRKTTAAKPSNTATAPATQQAAQQTTQVAPPAAEDQDNPIAKAPEEELSFVIESAFPDDEKDKE</sequence>